<gene>
    <name evidence="2" type="ORF">GSMUA_343380.1</name>
</gene>
<evidence type="ECO:0000313" key="4">
    <source>
        <dbReference type="Proteomes" id="UP000012960"/>
    </source>
</evidence>
<dbReference type="InParanoid" id="A0A804K4U8"/>
<evidence type="ECO:0000313" key="2">
    <source>
        <dbReference type="EMBL" id="CAG1831084.1"/>
    </source>
</evidence>
<dbReference type="Gramene" id="Ma08_t09800.1">
    <property type="protein sequence ID" value="Ma08_p09800.1"/>
    <property type="gene ID" value="Ma08_g09800"/>
</dbReference>
<dbReference type="AlphaFoldDB" id="A0A804K4U8"/>
<dbReference type="PANTHER" id="PTHR37235:SF2">
    <property type="entry name" value="OS05G0371500 PROTEIN"/>
    <property type="match status" value="1"/>
</dbReference>
<feature type="compositionally biased region" description="Polar residues" evidence="1">
    <location>
        <begin position="90"/>
        <end position="101"/>
    </location>
</feature>
<organism evidence="3 4">
    <name type="scientific">Musa acuminata subsp. malaccensis</name>
    <name type="common">Wild banana</name>
    <name type="synonym">Musa malaccensis</name>
    <dbReference type="NCBI Taxonomy" id="214687"/>
    <lineage>
        <taxon>Eukaryota</taxon>
        <taxon>Viridiplantae</taxon>
        <taxon>Streptophyta</taxon>
        <taxon>Embryophyta</taxon>
        <taxon>Tracheophyta</taxon>
        <taxon>Spermatophyta</taxon>
        <taxon>Magnoliopsida</taxon>
        <taxon>Liliopsida</taxon>
        <taxon>Zingiberales</taxon>
        <taxon>Musaceae</taxon>
        <taxon>Musa</taxon>
    </lineage>
</organism>
<evidence type="ECO:0000256" key="1">
    <source>
        <dbReference type="SAM" id="MobiDB-lite"/>
    </source>
</evidence>
<reference evidence="3" key="2">
    <citation type="submission" date="2021-05" db="UniProtKB">
        <authorList>
            <consortium name="EnsemblPlants"/>
        </authorList>
    </citation>
    <scope>IDENTIFICATION</scope>
    <source>
        <strain evidence="3">subsp. malaccensis</strain>
    </source>
</reference>
<feature type="region of interest" description="Disordered" evidence="1">
    <location>
        <begin position="81"/>
        <end position="101"/>
    </location>
</feature>
<dbReference type="EnsemblPlants" id="Ma08_t09800.1">
    <property type="protein sequence ID" value="Ma08_p09800.1"/>
    <property type="gene ID" value="Ma08_g09800"/>
</dbReference>
<dbReference type="EMBL" id="HG996472">
    <property type="protein sequence ID" value="CAG1831084.1"/>
    <property type="molecule type" value="Genomic_DNA"/>
</dbReference>
<dbReference type="FunCoup" id="A0A804K4U8">
    <property type="interactions" value="2070"/>
</dbReference>
<dbReference type="Proteomes" id="UP000012960">
    <property type="component" value="Unplaced"/>
</dbReference>
<proteinExistence type="predicted"/>
<protein>
    <submittedName>
        <fullName evidence="2">(wild Malaysian banana) hypothetical protein</fullName>
    </submittedName>
</protein>
<dbReference type="OMA" id="KEHILMP"/>
<evidence type="ECO:0000313" key="3">
    <source>
        <dbReference type="EnsemblPlants" id="Ma08_p09800.1"/>
    </source>
</evidence>
<keyword evidence="4" id="KW-1185">Reference proteome</keyword>
<sequence>MFFYFKETKVIRKEHILMPFLRSFSGMRLPGVLRQLEQDLETVITVLQPGPLGIIEHKFSAAEVQGAKAIVQSSVENWRRNSAHERNGHVWQQSKSATSQE</sequence>
<accession>A0A804K4U8</accession>
<dbReference type="PANTHER" id="PTHR37235">
    <property type="entry name" value="ZINC METALLOPROTEINASE AUREOLYSIN"/>
    <property type="match status" value="1"/>
</dbReference>
<name>A0A804K4U8_MUSAM</name>
<reference evidence="2" key="1">
    <citation type="submission" date="2021-03" db="EMBL/GenBank/DDBJ databases">
        <authorList>
            <consortium name="Genoscope - CEA"/>
            <person name="William W."/>
        </authorList>
    </citation>
    <scope>NUCLEOTIDE SEQUENCE</scope>
    <source>
        <strain evidence="2">Doubled-haploid Pahang</strain>
    </source>
</reference>